<keyword evidence="4" id="KW-0378">Hydrolase</keyword>
<feature type="domain" description="Triacylglycerol lipase N-terminal" evidence="3">
    <location>
        <begin position="126"/>
        <end position="259"/>
    </location>
</feature>
<feature type="compositionally biased region" description="Low complexity" evidence="1">
    <location>
        <begin position="16"/>
        <end position="35"/>
    </location>
</feature>
<dbReference type="InterPro" id="IPR021771">
    <property type="entry name" value="Triacylglycerol_lipase_N"/>
</dbReference>
<evidence type="ECO:0000256" key="2">
    <source>
        <dbReference type="SAM" id="Phobius"/>
    </source>
</evidence>
<dbReference type="GO" id="GO:0004806">
    <property type="term" value="F:triacylglycerol lipase activity"/>
    <property type="evidence" value="ECO:0007669"/>
    <property type="project" value="InterPro"/>
</dbReference>
<feature type="transmembrane region" description="Helical" evidence="2">
    <location>
        <begin position="86"/>
        <end position="106"/>
    </location>
</feature>
<sequence length="324" mass="36449">MAKTRTIIPVSNYHLTSSSVTTSPPLSPTSSSSSLIGGGGGGSPLSKIFVNSNQTTTTKKNTTGGSSNRASTLSAFIYILSIPKHIINYLAYILFFIPSLIYNLLYNIIQWISNTKAIAKQNSLKNDRKKELVILMKNTGCYKEWLEKASELDLLEEKEKWRTDDESAFYDYKLIRFRLNSLRVLAQRGDYVSLSIALREGLLRNLGGMGNAALFQESHVGTKYVIEEYVQEVVKQLNYIAYNVPKDRVSLDFFYETRQSFGRSALLLSGGATLDGKTLEKGCHHGHQETAAVRAIQYRRPHIQRGVRQDQPRAQHHRVVNQLV</sequence>
<keyword evidence="2" id="KW-0472">Membrane</keyword>
<dbReference type="STRING" id="1054147.F4Q4D3"/>
<evidence type="ECO:0000256" key="1">
    <source>
        <dbReference type="SAM" id="MobiDB-lite"/>
    </source>
</evidence>
<protein>
    <submittedName>
        <fullName evidence="4">Alpha-beta hydrolase family esterase</fullName>
    </submittedName>
</protein>
<dbReference type="Proteomes" id="UP000007797">
    <property type="component" value="Unassembled WGS sequence"/>
</dbReference>
<dbReference type="KEGG" id="dfa:DFA_07976"/>
<proteinExistence type="predicted"/>
<dbReference type="EMBL" id="GL883021">
    <property type="protein sequence ID" value="EGG16995.1"/>
    <property type="molecule type" value="Genomic_DNA"/>
</dbReference>
<dbReference type="OrthoDB" id="30545at2759"/>
<keyword evidence="2" id="KW-1133">Transmembrane helix</keyword>
<keyword evidence="2" id="KW-0812">Transmembrane</keyword>
<dbReference type="AlphaFoldDB" id="F4Q4D3"/>
<dbReference type="GeneID" id="14869803"/>
<evidence type="ECO:0000259" key="3">
    <source>
        <dbReference type="Pfam" id="PF11815"/>
    </source>
</evidence>
<feature type="compositionally biased region" description="Basic residues" evidence="1">
    <location>
        <begin position="314"/>
        <end position="324"/>
    </location>
</feature>
<dbReference type="PANTHER" id="PTHR14226">
    <property type="entry name" value="NEUROPATHY TARGET ESTERASE/SWISS CHEESE D.MELANOGASTER"/>
    <property type="match status" value="1"/>
</dbReference>
<accession>F4Q4D3</accession>
<dbReference type="Pfam" id="PF11815">
    <property type="entry name" value="DUF3336"/>
    <property type="match status" value="1"/>
</dbReference>
<feature type="region of interest" description="Disordered" evidence="1">
    <location>
        <begin position="16"/>
        <end position="40"/>
    </location>
</feature>
<evidence type="ECO:0000313" key="4">
    <source>
        <dbReference type="EMBL" id="EGG16995.1"/>
    </source>
</evidence>
<organism evidence="4 5">
    <name type="scientific">Cavenderia fasciculata</name>
    <name type="common">Slime mold</name>
    <name type="synonym">Dictyostelium fasciculatum</name>
    <dbReference type="NCBI Taxonomy" id="261658"/>
    <lineage>
        <taxon>Eukaryota</taxon>
        <taxon>Amoebozoa</taxon>
        <taxon>Evosea</taxon>
        <taxon>Eumycetozoa</taxon>
        <taxon>Dictyostelia</taxon>
        <taxon>Acytosteliales</taxon>
        <taxon>Cavenderiaceae</taxon>
        <taxon>Cavenderia</taxon>
    </lineage>
</organism>
<dbReference type="InterPro" id="IPR050301">
    <property type="entry name" value="NTE"/>
</dbReference>
<dbReference type="RefSeq" id="XP_004355479.1">
    <property type="nucleotide sequence ID" value="XM_004355426.1"/>
</dbReference>
<gene>
    <name evidence="4" type="ORF">DFA_07976</name>
</gene>
<name>F4Q4D3_CACFS</name>
<dbReference type="PANTHER" id="PTHR14226:SF10">
    <property type="entry name" value="TRIACYLGLYCEROL LIPASE 4-RELATED"/>
    <property type="match status" value="1"/>
</dbReference>
<dbReference type="GO" id="GO:0006629">
    <property type="term" value="P:lipid metabolic process"/>
    <property type="evidence" value="ECO:0007669"/>
    <property type="project" value="InterPro"/>
</dbReference>
<feature type="region of interest" description="Disordered" evidence="1">
    <location>
        <begin position="305"/>
        <end position="324"/>
    </location>
</feature>
<keyword evidence="5" id="KW-1185">Reference proteome</keyword>
<reference evidence="5" key="1">
    <citation type="journal article" date="2011" name="Genome Res.">
        <title>Phylogeny-wide analysis of social amoeba genomes highlights ancient origins for complex intercellular communication.</title>
        <authorList>
            <person name="Heidel A.J."/>
            <person name="Lawal H.M."/>
            <person name="Felder M."/>
            <person name="Schilde C."/>
            <person name="Helps N.R."/>
            <person name="Tunggal B."/>
            <person name="Rivero F."/>
            <person name="John U."/>
            <person name="Schleicher M."/>
            <person name="Eichinger L."/>
            <person name="Platzer M."/>
            <person name="Noegel A.A."/>
            <person name="Schaap P."/>
            <person name="Gloeckner G."/>
        </authorList>
    </citation>
    <scope>NUCLEOTIDE SEQUENCE [LARGE SCALE GENOMIC DNA]</scope>
    <source>
        <strain evidence="5">SH3</strain>
    </source>
</reference>
<evidence type="ECO:0000313" key="5">
    <source>
        <dbReference type="Proteomes" id="UP000007797"/>
    </source>
</evidence>